<dbReference type="AlphaFoldDB" id="A0A3M7PPZ0"/>
<gene>
    <name evidence="1" type="ORF">BpHYR1_025203</name>
</gene>
<keyword evidence="2" id="KW-1185">Reference proteome</keyword>
<dbReference type="Proteomes" id="UP000276133">
    <property type="component" value="Unassembled WGS sequence"/>
</dbReference>
<sequence length="109" mass="12539">METTYKMLLKRKLNFVRNLNSDPCTRTLINGLIEETKGKREKISRNSILSELEGIYTREIGNSEEKSKLCDIHYKFKPTCTHFVPQLFLDSSSTIPVGKGIVEEESRKS</sequence>
<name>A0A3M7PPZ0_BRAPC</name>
<comment type="caution">
    <text evidence="1">The sequence shown here is derived from an EMBL/GenBank/DDBJ whole genome shotgun (WGS) entry which is preliminary data.</text>
</comment>
<dbReference type="EMBL" id="REGN01009525">
    <property type="protein sequence ID" value="RNA00979.1"/>
    <property type="molecule type" value="Genomic_DNA"/>
</dbReference>
<evidence type="ECO:0000313" key="2">
    <source>
        <dbReference type="Proteomes" id="UP000276133"/>
    </source>
</evidence>
<evidence type="ECO:0000313" key="1">
    <source>
        <dbReference type="EMBL" id="RNA00979.1"/>
    </source>
</evidence>
<protein>
    <submittedName>
        <fullName evidence="1">Uncharacterized protein</fullName>
    </submittedName>
</protein>
<proteinExistence type="predicted"/>
<accession>A0A3M7PPZ0</accession>
<reference evidence="1 2" key="1">
    <citation type="journal article" date="2018" name="Sci. Rep.">
        <title>Genomic signatures of local adaptation to the degree of environmental predictability in rotifers.</title>
        <authorList>
            <person name="Franch-Gras L."/>
            <person name="Hahn C."/>
            <person name="Garcia-Roger E.M."/>
            <person name="Carmona M.J."/>
            <person name="Serra M."/>
            <person name="Gomez A."/>
        </authorList>
    </citation>
    <scope>NUCLEOTIDE SEQUENCE [LARGE SCALE GENOMIC DNA]</scope>
    <source>
        <strain evidence="1">HYR1</strain>
    </source>
</reference>
<organism evidence="1 2">
    <name type="scientific">Brachionus plicatilis</name>
    <name type="common">Marine rotifer</name>
    <name type="synonym">Brachionus muelleri</name>
    <dbReference type="NCBI Taxonomy" id="10195"/>
    <lineage>
        <taxon>Eukaryota</taxon>
        <taxon>Metazoa</taxon>
        <taxon>Spiralia</taxon>
        <taxon>Gnathifera</taxon>
        <taxon>Rotifera</taxon>
        <taxon>Eurotatoria</taxon>
        <taxon>Monogononta</taxon>
        <taxon>Pseudotrocha</taxon>
        <taxon>Ploima</taxon>
        <taxon>Brachionidae</taxon>
        <taxon>Brachionus</taxon>
    </lineage>
</organism>